<accession>A0A6S7GV37</accession>
<dbReference type="Pfam" id="PF20209">
    <property type="entry name" value="DUF6570"/>
    <property type="match status" value="1"/>
</dbReference>
<keyword evidence="1" id="KW-0233">DNA recombination</keyword>
<dbReference type="GO" id="GO:0016787">
    <property type="term" value="F:hydrolase activity"/>
    <property type="evidence" value="ECO:0007669"/>
    <property type="project" value="UniProtKB-KW"/>
</dbReference>
<dbReference type="EMBL" id="CACRXK020002669">
    <property type="protein sequence ID" value="CAB3995465.1"/>
    <property type="molecule type" value="Genomic_DNA"/>
</dbReference>
<dbReference type="InterPro" id="IPR027417">
    <property type="entry name" value="P-loop_NTPase"/>
</dbReference>
<evidence type="ECO:0000259" key="5">
    <source>
        <dbReference type="Pfam" id="PF20209"/>
    </source>
</evidence>
<comment type="catalytic activity">
    <reaction evidence="1">
        <text>ATP + H2O = ADP + phosphate + H(+)</text>
        <dbReference type="Rhea" id="RHEA:13065"/>
        <dbReference type="ChEBI" id="CHEBI:15377"/>
        <dbReference type="ChEBI" id="CHEBI:15378"/>
        <dbReference type="ChEBI" id="CHEBI:30616"/>
        <dbReference type="ChEBI" id="CHEBI:43474"/>
        <dbReference type="ChEBI" id="CHEBI:456216"/>
        <dbReference type="EC" id="5.6.2.3"/>
    </reaction>
</comment>
<reference evidence="6" key="1">
    <citation type="submission" date="2020-04" db="EMBL/GenBank/DDBJ databases">
        <authorList>
            <person name="Alioto T."/>
            <person name="Alioto T."/>
            <person name="Gomez Garrido J."/>
        </authorList>
    </citation>
    <scope>NUCLEOTIDE SEQUENCE</scope>
    <source>
        <strain evidence="6">A484AB</strain>
    </source>
</reference>
<keyword evidence="1" id="KW-0234">DNA repair</keyword>
<dbReference type="Pfam" id="PF05970">
    <property type="entry name" value="PIF1"/>
    <property type="match status" value="1"/>
</dbReference>
<organism evidence="6 7">
    <name type="scientific">Paramuricea clavata</name>
    <name type="common">Red gorgonian</name>
    <name type="synonym">Violescent sea-whip</name>
    <dbReference type="NCBI Taxonomy" id="317549"/>
    <lineage>
        <taxon>Eukaryota</taxon>
        <taxon>Metazoa</taxon>
        <taxon>Cnidaria</taxon>
        <taxon>Anthozoa</taxon>
        <taxon>Octocorallia</taxon>
        <taxon>Malacalcyonacea</taxon>
        <taxon>Plexauridae</taxon>
        <taxon>Paramuricea</taxon>
    </lineage>
</organism>
<feature type="region of interest" description="Disordered" evidence="2">
    <location>
        <begin position="1629"/>
        <end position="1659"/>
    </location>
</feature>
<comment type="cofactor">
    <cofactor evidence="1">
        <name>Mg(2+)</name>
        <dbReference type="ChEBI" id="CHEBI:18420"/>
    </cofactor>
</comment>
<dbReference type="GO" id="GO:0006310">
    <property type="term" value="P:DNA recombination"/>
    <property type="evidence" value="ECO:0007669"/>
    <property type="project" value="UniProtKB-KW"/>
</dbReference>
<keyword evidence="1 6" id="KW-0347">Helicase</keyword>
<dbReference type="GO" id="GO:0005524">
    <property type="term" value="F:ATP binding"/>
    <property type="evidence" value="ECO:0007669"/>
    <property type="project" value="UniProtKB-KW"/>
</dbReference>
<dbReference type="InterPro" id="IPR025476">
    <property type="entry name" value="Helitron_helicase-like"/>
</dbReference>
<feature type="compositionally biased region" description="Low complexity" evidence="2">
    <location>
        <begin position="339"/>
        <end position="359"/>
    </location>
</feature>
<dbReference type="SUPFAM" id="SSF52540">
    <property type="entry name" value="P-loop containing nucleoside triphosphate hydrolases"/>
    <property type="match status" value="1"/>
</dbReference>
<keyword evidence="1" id="KW-0547">Nucleotide-binding</keyword>
<dbReference type="InterPro" id="IPR010285">
    <property type="entry name" value="DNA_helicase_pif1-like_DEAD"/>
</dbReference>
<keyword evidence="1" id="KW-0227">DNA damage</keyword>
<dbReference type="InterPro" id="IPR038765">
    <property type="entry name" value="Papain-like_cys_pep_sf"/>
</dbReference>
<evidence type="ECO:0000259" key="4">
    <source>
        <dbReference type="Pfam" id="PF14214"/>
    </source>
</evidence>
<dbReference type="Gene3D" id="3.40.50.300">
    <property type="entry name" value="P-loop containing nucleotide triphosphate hydrolases"/>
    <property type="match status" value="1"/>
</dbReference>
<comment type="caution">
    <text evidence="6">The sequence shown here is derived from an EMBL/GenBank/DDBJ whole genome shotgun (WGS) entry which is preliminary data.</text>
</comment>
<comment type="similarity">
    <text evidence="1">Belongs to the helicase family.</text>
</comment>
<evidence type="ECO:0000256" key="1">
    <source>
        <dbReference type="RuleBase" id="RU363044"/>
    </source>
</evidence>
<feature type="compositionally biased region" description="Polar residues" evidence="2">
    <location>
        <begin position="1629"/>
        <end position="1657"/>
    </location>
</feature>
<evidence type="ECO:0000313" key="6">
    <source>
        <dbReference type="EMBL" id="CAB3995465.1"/>
    </source>
</evidence>
<dbReference type="PANTHER" id="PTHR47642:SF5">
    <property type="entry name" value="ATP-DEPENDENT DNA HELICASE"/>
    <property type="match status" value="1"/>
</dbReference>
<keyword evidence="1" id="KW-0067">ATP-binding</keyword>
<dbReference type="InterPro" id="IPR046700">
    <property type="entry name" value="DUF6570"/>
</dbReference>
<gene>
    <name evidence="6" type="ORF">PACLA_8A084154</name>
</gene>
<dbReference type="Pfam" id="PF14214">
    <property type="entry name" value="Helitron_like_N"/>
    <property type="match status" value="1"/>
</dbReference>
<keyword evidence="1" id="KW-0378">Hydrolase</keyword>
<name>A0A6S7GV37_PARCT</name>
<sequence>MNVNLTMNANLNFNDNLYTINANLYILNISCIDLNAKYADLNAKYVELNASCFNLNVNCIDFNTKCLDLNVILKTNIERNSHAYINSNLTKTKKATYKDLNHRINYCKLSLSGDIEVNPGPAFVIPGRTIHAPYSQGNVDVFGENAGRRCVAISLCSLIYVHGNGSILDTSALVNIMNLGNELYSMLSRISRQSYLLLTELPTMVTVEDTDYSFEFSESYTANLHFSTASESIPFVMPLDSALEQLRQERFHLFLLTIEHNTVSIFTDSNGLLKVVDSHARDSFGMPHPHGTCVLLEFDSISNLTEYFKFIYRFGAIFEVRGVTIVNIGCNKQLEHSNETVTDSSTTNNDTNFNYSSSTGGDDTSHENYFLYTQECSLYIYSICFSTIMNCSYWTYQTQSDIIEHAVEMFNNETINDKNQPSKHFPGSIEICGSQIDIVNTSRHEGTLCLASLSSRVRLETVILSNAKQNTGFFIWLSNHCLACVIVNQRKQTKYFILSSTETRELNLLKPFSDPHPFVSRFCDILEFTDPNIEEAEYLIQFLSCQSTLTKSEKQKVQRKHAYKSMDPIKKEALLEKRAMSYKEMSTSEKESSLERNRSNMRHKYHAMAPSDKKELLAKQLTKYKSLYPFEKEGILERNKSNMKRKYHAINSPQKGNKQEAYKKSKSTKSNLDYFICNFHNKIREGPCYICSVCNRLLYKKSVKLLNRNSYSSPVPTSVFTNITSFDNKEYICSTCHSKVAKGKIPCQAVYNDMSVDEIPVQLALLEKLEQILIAQRIVFEKIIIMPKGQQKKVSGAICNVPVDCDQTCKVLPRPPERSGIIMLKLKRKLEFRGHVYFQAVRPQFIENALNWLTLNNPLYFNVTTEMNNINVNLKNLEQNEMSDIDTSTEACSTSRLPTNENDEMEENDDPLNVYRQATNETCLQSVLPDYPVTVENSERGSLGNEIYNIAPGENRHPVSIMTDKKCEELAFPILFPKGRFGYMEERKIKLTPVKYFNARLLHYSGRFATNSEYLFFAQFVIEQKKVSDSINIALKKIQGHPLTASQIKSDVNKLKSLVCQEQAYLFLRQIPGTPPYWQKFMYEVIAMVKQLGIPTWFMTLSCADLRWPELFQIVARTQGKNLTDEQVQALSYVERCQMLNANPVVVAKHFQHRVETFFSEVLLSNINPIGKISYYALRIEFEMRGSPHLHALIWTSDCPKLRSESKDAYVQYVDKHVQANLPDENDEPELLELVKMYQKHNHSKTCRKYKNVSCRFNFGQFFTKQTIVAEPLDVNLDDECKSSILNRRKEILCLVKQKIDELLNPSKENYDATLAQTDILNSVGISEDEYYWALSISPDSHFDLHLKRPVDSCFINNYFVAGVKGFAANVDLRPVFNHYKSITYVCSYFTKDETECSQAIANAAKEAKSSNMNVRDGLKKIGAAFLSKREVNSQECVYRCMPELWLRKIFPRTVFVSTDLPEKRVRVTKAKNELDELDDDSTDIYKSNIIERYSLRPNGIPAVDKLCLAQFATSYYKDYRTDYAETKDSQPDVLNDDLLESHNLTEDTEKCLPPKIKLINKNEYMKCRKVKAVLRVVFEPDADAITDALEAMRNNEGNIVHSYDSINDQENSDLRDETRNVSDLNESFNEQQPSHLDPTQSNQHSSGTVTYYNQPSEIPDDELRQSVRSLNPEQRCAYDMVLSWCRQLIKNLNSLKPVELKPIYIFLTGGGGAGKSHLIKTIYHTAVKTFRHPPFNPELPTVLLLAPTGVAAINIDGTTVNTGLAIPKETGDYLRGMSDQKRTQYRISLKDLKLIIIDEISMVGNITLLHVHQRLEDIFGVSSIDLIICRH</sequence>
<evidence type="ECO:0000256" key="2">
    <source>
        <dbReference type="SAM" id="MobiDB-lite"/>
    </source>
</evidence>
<feature type="region of interest" description="Disordered" evidence="2">
    <location>
        <begin position="337"/>
        <end position="361"/>
    </location>
</feature>
<feature type="compositionally biased region" description="Polar residues" evidence="2">
    <location>
        <begin position="885"/>
        <end position="899"/>
    </location>
</feature>
<keyword evidence="7" id="KW-1185">Reference proteome</keyword>
<feature type="region of interest" description="Disordered" evidence="2">
    <location>
        <begin position="885"/>
        <end position="908"/>
    </location>
</feature>
<dbReference type="PANTHER" id="PTHR47642">
    <property type="entry name" value="ATP-DEPENDENT DNA HELICASE"/>
    <property type="match status" value="1"/>
</dbReference>
<proteinExistence type="inferred from homology"/>
<feature type="domain" description="Helitron helicase-like" evidence="4">
    <location>
        <begin position="997"/>
        <end position="1194"/>
    </location>
</feature>
<dbReference type="EC" id="5.6.2.3" evidence="1"/>
<dbReference type="Proteomes" id="UP001152795">
    <property type="component" value="Unassembled WGS sequence"/>
</dbReference>
<dbReference type="GO" id="GO:0006281">
    <property type="term" value="P:DNA repair"/>
    <property type="evidence" value="ECO:0007669"/>
    <property type="project" value="UniProtKB-KW"/>
</dbReference>
<dbReference type="Gene3D" id="3.90.70.120">
    <property type="match status" value="1"/>
</dbReference>
<evidence type="ECO:0000313" key="7">
    <source>
        <dbReference type="Proteomes" id="UP001152795"/>
    </source>
</evidence>
<dbReference type="InterPro" id="IPR051055">
    <property type="entry name" value="PIF1_helicase"/>
</dbReference>
<dbReference type="SUPFAM" id="SSF54001">
    <property type="entry name" value="Cysteine proteinases"/>
    <property type="match status" value="1"/>
</dbReference>
<dbReference type="GO" id="GO:0043139">
    <property type="term" value="F:5'-3' DNA helicase activity"/>
    <property type="evidence" value="ECO:0007669"/>
    <property type="project" value="UniProtKB-EC"/>
</dbReference>
<feature type="domain" description="DNA helicase Pif1-like DEAD-box helicase" evidence="3">
    <location>
        <begin position="1701"/>
        <end position="1819"/>
    </location>
</feature>
<dbReference type="GO" id="GO:0000723">
    <property type="term" value="P:telomere maintenance"/>
    <property type="evidence" value="ECO:0007669"/>
    <property type="project" value="InterPro"/>
</dbReference>
<evidence type="ECO:0000259" key="3">
    <source>
        <dbReference type="Pfam" id="PF05970"/>
    </source>
</evidence>
<feature type="domain" description="DUF6570" evidence="5">
    <location>
        <begin position="742"/>
        <end position="869"/>
    </location>
</feature>
<protein>
    <recommendedName>
        <fullName evidence="1">ATP-dependent DNA helicase</fullName>
        <ecNumber evidence="1">5.6.2.3</ecNumber>
    </recommendedName>
</protein>
<dbReference type="OrthoDB" id="5986699at2759"/>